<evidence type="ECO:0000313" key="8">
    <source>
        <dbReference type="EMBL" id="KXU10278.1"/>
    </source>
</evidence>
<gene>
    <name evidence="8" type="ORF">SMIDD22_02050</name>
</gene>
<organism evidence="8 9">
    <name type="scientific">Streptococcus mitis</name>
    <dbReference type="NCBI Taxonomy" id="28037"/>
    <lineage>
        <taxon>Bacteria</taxon>
        <taxon>Bacillati</taxon>
        <taxon>Bacillota</taxon>
        <taxon>Bacilli</taxon>
        <taxon>Lactobacillales</taxon>
        <taxon>Streptococcaceae</taxon>
        <taxon>Streptococcus</taxon>
        <taxon>Streptococcus mitis group</taxon>
    </lineage>
</organism>
<dbReference type="NCBIfam" id="TIGR01167">
    <property type="entry name" value="LPXTG_anchor"/>
    <property type="match status" value="1"/>
</dbReference>
<feature type="region of interest" description="Disordered" evidence="5">
    <location>
        <begin position="54"/>
        <end position="73"/>
    </location>
</feature>
<name>A0A139R690_STRMT</name>
<dbReference type="Proteomes" id="UP000070779">
    <property type="component" value="Unassembled WGS sequence"/>
</dbReference>
<sequence>MKQLPDGTTVAVPKDAPIAETLPTVNVDELKKALDAGKEVTVDAQGNVVVRATKPATDEKPGTVDRPQANNEKSNKVYASDKNVITDNKGNVIVKGQTYTSQQQVSSKLTYSRVERAKTLPDTGESSSVAMLVLGAILGTFGLVTVRRKN</sequence>
<evidence type="ECO:0000256" key="6">
    <source>
        <dbReference type="SAM" id="Phobius"/>
    </source>
</evidence>
<accession>A0A139R690</accession>
<comment type="caution">
    <text evidence="8">The sequence shown here is derived from an EMBL/GenBank/DDBJ whole genome shotgun (WGS) entry which is preliminary data.</text>
</comment>
<keyword evidence="4" id="KW-0572">Peptidoglycan-anchor</keyword>
<evidence type="ECO:0000256" key="2">
    <source>
        <dbReference type="ARBA" id="ARBA00022525"/>
    </source>
</evidence>
<proteinExistence type="predicted"/>
<dbReference type="EMBL" id="LQZD01000505">
    <property type="protein sequence ID" value="KXU10278.1"/>
    <property type="molecule type" value="Genomic_DNA"/>
</dbReference>
<keyword evidence="3" id="KW-0732">Signal</keyword>
<reference evidence="8 9" key="1">
    <citation type="submission" date="2016-01" db="EMBL/GenBank/DDBJ databases">
        <title>Highly variable Streptococcus oralis are common among viridans streptococci isolated from primates.</title>
        <authorList>
            <person name="Denapaite D."/>
            <person name="Rieger M."/>
            <person name="Koendgen S."/>
            <person name="Brueckner R."/>
            <person name="Ochigava I."/>
            <person name="Kappeler P."/>
            <person name="Maetz-Rensing K."/>
            <person name="Leendertz F."/>
            <person name="Hakenbeck R."/>
        </authorList>
    </citation>
    <scope>NUCLEOTIDE SEQUENCE [LARGE SCALE GENOMIC DNA]</scope>
    <source>
        <strain evidence="8 9">DD22</strain>
    </source>
</reference>
<evidence type="ECO:0000256" key="1">
    <source>
        <dbReference type="ARBA" id="ARBA00022512"/>
    </source>
</evidence>
<evidence type="ECO:0000256" key="5">
    <source>
        <dbReference type="SAM" id="MobiDB-lite"/>
    </source>
</evidence>
<keyword evidence="6" id="KW-1133">Transmembrane helix</keyword>
<dbReference type="PATRIC" id="fig|28037.238.peg.2438"/>
<feature type="transmembrane region" description="Helical" evidence="6">
    <location>
        <begin position="128"/>
        <end position="146"/>
    </location>
</feature>
<keyword evidence="1" id="KW-0134">Cell wall</keyword>
<protein>
    <recommendedName>
        <fullName evidence="7">Gram-positive cocci surface proteins LPxTG domain-containing protein</fullName>
    </recommendedName>
</protein>
<dbReference type="Pfam" id="PF00746">
    <property type="entry name" value="Gram_pos_anchor"/>
    <property type="match status" value="1"/>
</dbReference>
<keyword evidence="2" id="KW-0964">Secreted</keyword>
<keyword evidence="6" id="KW-0472">Membrane</keyword>
<dbReference type="PROSITE" id="PS50847">
    <property type="entry name" value="GRAM_POS_ANCHORING"/>
    <property type="match status" value="1"/>
</dbReference>
<evidence type="ECO:0000313" key="9">
    <source>
        <dbReference type="Proteomes" id="UP000070779"/>
    </source>
</evidence>
<evidence type="ECO:0000259" key="7">
    <source>
        <dbReference type="PROSITE" id="PS50847"/>
    </source>
</evidence>
<feature type="domain" description="Gram-positive cocci surface proteins LPxTG" evidence="7">
    <location>
        <begin position="120"/>
        <end position="150"/>
    </location>
</feature>
<dbReference type="InterPro" id="IPR019931">
    <property type="entry name" value="LPXTG_anchor"/>
</dbReference>
<evidence type="ECO:0000256" key="3">
    <source>
        <dbReference type="ARBA" id="ARBA00022729"/>
    </source>
</evidence>
<dbReference type="AlphaFoldDB" id="A0A139R690"/>
<keyword evidence="6" id="KW-0812">Transmembrane</keyword>
<evidence type="ECO:0000256" key="4">
    <source>
        <dbReference type="ARBA" id="ARBA00023088"/>
    </source>
</evidence>